<dbReference type="GO" id="GO:0043418">
    <property type="term" value="P:homocysteine catabolic process"/>
    <property type="evidence" value="ECO:0007669"/>
    <property type="project" value="TreeGrafter"/>
</dbReference>
<organism evidence="6 7">
    <name type="scientific">Amygdalobacter nucleatus</name>
    <dbReference type="NCBI Taxonomy" id="3029274"/>
    <lineage>
        <taxon>Bacteria</taxon>
        <taxon>Bacillati</taxon>
        <taxon>Bacillota</taxon>
        <taxon>Clostridia</taxon>
        <taxon>Eubacteriales</taxon>
        <taxon>Oscillospiraceae</taxon>
        <taxon>Amygdalobacter</taxon>
    </lineage>
</organism>
<feature type="active site" evidence="5">
    <location>
        <position position="364"/>
    </location>
</feature>
<dbReference type="PROSITE" id="PS00639">
    <property type="entry name" value="THIOL_PROTEASE_HIS"/>
    <property type="match status" value="1"/>
</dbReference>
<dbReference type="Proteomes" id="UP000070080">
    <property type="component" value="Unassembled WGS sequence"/>
</dbReference>
<dbReference type="InterPro" id="IPR004134">
    <property type="entry name" value="Peptidase_C1B"/>
</dbReference>
<evidence type="ECO:0000313" key="6">
    <source>
        <dbReference type="EMBL" id="KXB42214.1"/>
    </source>
</evidence>
<dbReference type="RefSeq" id="WP_066713232.1">
    <property type="nucleotide sequence ID" value="NZ_JARFNM010000001.1"/>
</dbReference>
<keyword evidence="1 4" id="KW-0645">Protease</keyword>
<dbReference type="Gene3D" id="3.90.70.10">
    <property type="entry name" value="Cysteine proteinases"/>
    <property type="match status" value="1"/>
</dbReference>
<keyword evidence="7" id="KW-1185">Reference proteome</keyword>
<name>A0A133YG97_9FIRM</name>
<dbReference type="InterPro" id="IPR025660">
    <property type="entry name" value="Pept_his_AS"/>
</dbReference>
<sequence length="447" mass="50840">MLNIDQKTLTAFQERYGKDLQSQAVAGAIAKVGLYEASVNQNAIRRHNFVFSEEPKIGKITNQKASGRCWMFSALNVARLSIMEHFNMETFEFSQAYTFFYDKLEKANYFLESILETLDEKKDSRLINHLLQAPVQDGGQWDMFKGILAKYGCVPKELMPETFHSSNSGGMDTYLTSLLRSYAHELRTAHQKEGKTATELRERKTDMLYAVYNLLVKCLGQPPVKFSYSYRNKDKKFVRLPETTPQEFFEKYVGWNLKDMVSLINAPTEDKPYGHTYTVKFLGTVKEAAPICYLNVPIEVLKQAAVASIKDGHPVWFGCDVGKRLLSKNGIMDLDIYNYDLTVGNGSKLNKAERLDYCDSLLTHAMVLAGVDLAEDGKILNWKVENSWGKDAGKDGIYSMTDAWFDEYTYQIMVDKKYVPAEYQAALTEQPKALEPWDPFGALALVM</sequence>
<feature type="active site" evidence="5">
    <location>
        <position position="69"/>
    </location>
</feature>
<dbReference type="SUPFAM" id="SSF54001">
    <property type="entry name" value="Cysteine proteinases"/>
    <property type="match status" value="1"/>
</dbReference>
<dbReference type="GO" id="GO:0009636">
    <property type="term" value="P:response to toxic substance"/>
    <property type="evidence" value="ECO:0007669"/>
    <property type="project" value="TreeGrafter"/>
</dbReference>
<evidence type="ECO:0000313" key="7">
    <source>
        <dbReference type="Proteomes" id="UP000070080"/>
    </source>
</evidence>
<evidence type="ECO:0000256" key="3">
    <source>
        <dbReference type="ARBA" id="ARBA00022807"/>
    </source>
</evidence>
<dbReference type="OrthoDB" id="1111399at2"/>
<dbReference type="GO" id="GO:0070005">
    <property type="term" value="F:cysteine-type aminopeptidase activity"/>
    <property type="evidence" value="ECO:0007669"/>
    <property type="project" value="InterPro"/>
</dbReference>
<comment type="caution">
    <text evidence="6">The sequence shown here is derived from an EMBL/GenBank/DDBJ whole genome shotgun (WGS) entry which is preliminary data.</text>
</comment>
<dbReference type="PATRIC" id="fig|1497955.3.peg.372"/>
<dbReference type="CDD" id="cd00585">
    <property type="entry name" value="Peptidase_C1B"/>
    <property type="match status" value="1"/>
</dbReference>
<evidence type="ECO:0000256" key="4">
    <source>
        <dbReference type="PIRNR" id="PIRNR005700"/>
    </source>
</evidence>
<comment type="similarity">
    <text evidence="4">Belongs to the peptidase C1 family.</text>
</comment>
<dbReference type="InterPro" id="IPR038765">
    <property type="entry name" value="Papain-like_cys_pep_sf"/>
</dbReference>
<dbReference type="PROSITE" id="PS00139">
    <property type="entry name" value="THIOL_PROTEASE_CYS"/>
    <property type="match status" value="1"/>
</dbReference>
<proteinExistence type="inferred from homology"/>
<dbReference type="EMBL" id="LSCV01000005">
    <property type="protein sequence ID" value="KXB42214.1"/>
    <property type="molecule type" value="Genomic_DNA"/>
</dbReference>
<keyword evidence="2 4" id="KW-0378">Hydrolase</keyword>
<dbReference type="STRING" id="1497955.HMPREF1872_00388"/>
<gene>
    <name evidence="6" type="ORF">HMPREF1872_00388</name>
</gene>
<dbReference type="InterPro" id="IPR000169">
    <property type="entry name" value="Pept_cys_AS"/>
</dbReference>
<dbReference type="PANTHER" id="PTHR10363">
    <property type="entry name" value="BLEOMYCIN HYDROLASE"/>
    <property type="match status" value="1"/>
</dbReference>
<dbReference type="PIRSF" id="PIRSF005700">
    <property type="entry name" value="PepC"/>
    <property type="match status" value="1"/>
</dbReference>
<keyword evidence="3 4" id="KW-0788">Thiol protease</keyword>
<dbReference type="GO" id="GO:0006508">
    <property type="term" value="P:proteolysis"/>
    <property type="evidence" value="ECO:0007669"/>
    <property type="project" value="UniProtKB-KW"/>
</dbReference>
<dbReference type="GO" id="GO:0005737">
    <property type="term" value="C:cytoplasm"/>
    <property type="evidence" value="ECO:0007669"/>
    <property type="project" value="TreeGrafter"/>
</dbReference>
<keyword evidence="4 6" id="KW-0031">Aminopeptidase</keyword>
<protein>
    <recommendedName>
        <fullName evidence="4">Aminopeptidase</fullName>
    </recommendedName>
</protein>
<dbReference type="PANTHER" id="PTHR10363:SF2">
    <property type="entry name" value="BLEOMYCIN HYDROLASE"/>
    <property type="match status" value="1"/>
</dbReference>
<dbReference type="Pfam" id="PF03051">
    <property type="entry name" value="Peptidase_C1_2"/>
    <property type="match status" value="1"/>
</dbReference>
<evidence type="ECO:0000256" key="5">
    <source>
        <dbReference type="PIRSR" id="PIRSR005700-1"/>
    </source>
</evidence>
<evidence type="ECO:0000256" key="2">
    <source>
        <dbReference type="ARBA" id="ARBA00022801"/>
    </source>
</evidence>
<dbReference type="AlphaFoldDB" id="A0A133YG97"/>
<accession>A0A133YG97</accession>
<reference evidence="7" key="1">
    <citation type="submission" date="2016-01" db="EMBL/GenBank/DDBJ databases">
        <authorList>
            <person name="Mitreva M."/>
            <person name="Pepin K.H."/>
            <person name="Mihindukulasuriya K.A."/>
            <person name="Fulton R."/>
            <person name="Fronick C."/>
            <person name="O'Laughlin M."/>
            <person name="Miner T."/>
            <person name="Herter B."/>
            <person name="Rosa B.A."/>
            <person name="Cordes M."/>
            <person name="Tomlinson C."/>
            <person name="Wollam A."/>
            <person name="Palsikar V.B."/>
            <person name="Mardis E.R."/>
            <person name="Wilson R.K."/>
        </authorList>
    </citation>
    <scope>NUCLEOTIDE SEQUENCE [LARGE SCALE GENOMIC DNA]</scope>
    <source>
        <strain evidence="7">KA00274</strain>
    </source>
</reference>
<evidence type="ECO:0000256" key="1">
    <source>
        <dbReference type="ARBA" id="ARBA00022670"/>
    </source>
</evidence>
<feature type="active site" evidence="5">
    <location>
        <position position="386"/>
    </location>
</feature>